<dbReference type="Proteomes" id="UP001187343">
    <property type="component" value="Unassembled WGS sequence"/>
</dbReference>
<organism evidence="3 4">
    <name type="scientific">Cirrhinus molitorella</name>
    <name type="common">mud carp</name>
    <dbReference type="NCBI Taxonomy" id="172907"/>
    <lineage>
        <taxon>Eukaryota</taxon>
        <taxon>Metazoa</taxon>
        <taxon>Chordata</taxon>
        <taxon>Craniata</taxon>
        <taxon>Vertebrata</taxon>
        <taxon>Euteleostomi</taxon>
        <taxon>Actinopterygii</taxon>
        <taxon>Neopterygii</taxon>
        <taxon>Teleostei</taxon>
        <taxon>Ostariophysi</taxon>
        <taxon>Cypriniformes</taxon>
        <taxon>Cyprinidae</taxon>
        <taxon>Labeoninae</taxon>
        <taxon>Labeonini</taxon>
        <taxon>Cirrhinus</taxon>
    </lineage>
</organism>
<reference evidence="3" key="1">
    <citation type="submission" date="2023-08" db="EMBL/GenBank/DDBJ databases">
        <title>Chromosome-level Genome Assembly of mud carp (Cirrhinus molitorella).</title>
        <authorList>
            <person name="Liu H."/>
        </authorList>
    </citation>
    <scope>NUCLEOTIDE SEQUENCE</scope>
    <source>
        <strain evidence="3">Prfri</strain>
        <tissue evidence="3">Muscle</tissue>
    </source>
</reference>
<feature type="compositionally biased region" description="Pro residues" evidence="1">
    <location>
        <begin position="63"/>
        <end position="75"/>
    </location>
</feature>
<accession>A0AA88Q932</accession>
<dbReference type="AlphaFoldDB" id="A0AA88Q932"/>
<evidence type="ECO:0000313" key="3">
    <source>
        <dbReference type="EMBL" id="KAK2909116.1"/>
    </source>
</evidence>
<evidence type="ECO:0000313" key="4">
    <source>
        <dbReference type="Proteomes" id="UP001187343"/>
    </source>
</evidence>
<proteinExistence type="predicted"/>
<evidence type="ECO:0000256" key="2">
    <source>
        <dbReference type="SAM" id="SignalP"/>
    </source>
</evidence>
<feature type="chain" id="PRO_5041701151" evidence="2">
    <location>
        <begin position="17"/>
        <end position="82"/>
    </location>
</feature>
<name>A0AA88Q932_9TELE</name>
<sequence length="82" mass="8992">MKMVILFACLLGLAFQAEVHQHVARSSFRTHCEESSPKSDPFYELLNTLFYRAPAPVRVLSPPATPSTAPTPVPTLAPITAR</sequence>
<protein>
    <submittedName>
        <fullName evidence="3">Uncharacterized protein</fullName>
    </submittedName>
</protein>
<feature type="signal peptide" evidence="2">
    <location>
        <begin position="1"/>
        <end position="16"/>
    </location>
</feature>
<keyword evidence="4" id="KW-1185">Reference proteome</keyword>
<evidence type="ECO:0000256" key="1">
    <source>
        <dbReference type="SAM" id="MobiDB-lite"/>
    </source>
</evidence>
<comment type="caution">
    <text evidence="3">The sequence shown here is derived from an EMBL/GenBank/DDBJ whole genome shotgun (WGS) entry which is preliminary data.</text>
</comment>
<gene>
    <name evidence="3" type="ORF">Q8A67_004953</name>
</gene>
<feature type="region of interest" description="Disordered" evidence="1">
    <location>
        <begin position="61"/>
        <end position="82"/>
    </location>
</feature>
<dbReference type="EMBL" id="JAUYZG010000004">
    <property type="protein sequence ID" value="KAK2909116.1"/>
    <property type="molecule type" value="Genomic_DNA"/>
</dbReference>
<keyword evidence="2" id="KW-0732">Signal</keyword>